<keyword evidence="1" id="KW-0812">Transmembrane</keyword>
<keyword evidence="1" id="KW-0472">Membrane</keyword>
<keyword evidence="1" id="KW-1133">Transmembrane helix</keyword>
<organism evidence="2 3">
    <name type="scientific">Paenibacillus marchantiophytorum</name>
    <dbReference type="NCBI Taxonomy" id="1619310"/>
    <lineage>
        <taxon>Bacteria</taxon>
        <taxon>Bacillati</taxon>
        <taxon>Bacillota</taxon>
        <taxon>Bacilli</taxon>
        <taxon>Bacillales</taxon>
        <taxon>Paenibacillaceae</taxon>
        <taxon>Paenibacillus</taxon>
    </lineage>
</organism>
<feature type="transmembrane region" description="Helical" evidence="1">
    <location>
        <begin position="31"/>
        <end position="50"/>
    </location>
</feature>
<feature type="transmembrane region" description="Helical" evidence="1">
    <location>
        <begin position="70"/>
        <end position="88"/>
    </location>
</feature>
<dbReference type="NCBIfam" id="NF041644">
    <property type="entry name" value="CBO0543_fam"/>
    <property type="match status" value="1"/>
</dbReference>
<name>A0ABQ1EPS3_9BACL</name>
<comment type="caution">
    <text evidence="2">The sequence shown here is derived from an EMBL/GenBank/DDBJ whole genome shotgun (WGS) entry which is preliminary data.</text>
</comment>
<dbReference type="EMBL" id="BMHE01000012">
    <property type="protein sequence ID" value="GFZ81249.1"/>
    <property type="molecule type" value="Genomic_DNA"/>
</dbReference>
<protein>
    <submittedName>
        <fullName evidence="2">Uncharacterized protein</fullName>
    </submittedName>
</protein>
<feature type="transmembrane region" description="Helical" evidence="1">
    <location>
        <begin position="6"/>
        <end position="24"/>
    </location>
</feature>
<keyword evidence="3" id="KW-1185">Reference proteome</keyword>
<evidence type="ECO:0000313" key="2">
    <source>
        <dbReference type="EMBL" id="GFZ81249.1"/>
    </source>
</evidence>
<dbReference type="Proteomes" id="UP000615455">
    <property type="component" value="Unassembled WGS sequence"/>
</dbReference>
<feature type="transmembrane region" description="Helical" evidence="1">
    <location>
        <begin position="100"/>
        <end position="118"/>
    </location>
</feature>
<accession>A0ABQ1EPS3</accession>
<dbReference type="InterPro" id="IPR048147">
    <property type="entry name" value="CBO0543-like"/>
</dbReference>
<evidence type="ECO:0000313" key="3">
    <source>
        <dbReference type="Proteomes" id="UP000615455"/>
    </source>
</evidence>
<sequence length="164" mass="19152">MSVERAILILAWVICMTLMPILVPKNRIRQAVLLFLSTQLITWVLSVMFVEWGFYENPIREFPAASGSNFTNNYLLFPFISTMFSLYYPNSKSSVLKWLFQARFVIAIGTYCALISKYSNLLEYRHFNVYFHMLVIWAVLNITRKYEGWFFSKEGSSGKVDNPV</sequence>
<reference evidence="3" key="1">
    <citation type="journal article" date="2019" name="Int. J. Syst. Evol. Microbiol.">
        <title>The Global Catalogue of Microorganisms (GCM) 10K type strain sequencing project: providing services to taxonomists for standard genome sequencing and annotation.</title>
        <authorList>
            <consortium name="The Broad Institute Genomics Platform"/>
            <consortium name="The Broad Institute Genome Sequencing Center for Infectious Disease"/>
            <person name="Wu L."/>
            <person name="Ma J."/>
        </authorList>
    </citation>
    <scope>NUCLEOTIDE SEQUENCE [LARGE SCALE GENOMIC DNA]</scope>
    <source>
        <strain evidence="3">CGMCC 1.15043</strain>
    </source>
</reference>
<proteinExistence type="predicted"/>
<evidence type="ECO:0000256" key="1">
    <source>
        <dbReference type="SAM" id="Phobius"/>
    </source>
</evidence>
<gene>
    <name evidence="2" type="ORF">GCM10008018_28610</name>
</gene>